<evidence type="ECO:0000313" key="1">
    <source>
        <dbReference type="EMBL" id="MDI6449878.1"/>
    </source>
</evidence>
<dbReference type="EMBL" id="JASCXX010000014">
    <property type="protein sequence ID" value="MDI6449878.1"/>
    <property type="molecule type" value="Genomic_DNA"/>
</dbReference>
<dbReference type="RefSeq" id="WP_349245288.1">
    <property type="nucleotide sequence ID" value="NZ_JASCXX010000014.1"/>
</dbReference>
<protein>
    <submittedName>
        <fullName evidence="1">Uncharacterized protein</fullName>
    </submittedName>
</protein>
<dbReference type="Proteomes" id="UP001431776">
    <property type="component" value="Unassembled WGS sequence"/>
</dbReference>
<sequence>MARFLIEVPHEARTKECALAAKILIGTGSQYLAHADFGCLDGEHKAWIIVEVGTKEEARFIVPPLFRPRAKIVQLNKFSLGELEEILECHEEQPLEEAALRGQAEYTPSPSA</sequence>
<evidence type="ECO:0000313" key="2">
    <source>
        <dbReference type="Proteomes" id="UP001431776"/>
    </source>
</evidence>
<name>A0AAW6U3T0_9BACT</name>
<reference evidence="1" key="1">
    <citation type="submission" date="2023-05" db="EMBL/GenBank/DDBJ databases">
        <title>Anaerotaeda fermentans gen. nov., sp. nov., a novel anaerobic planctomycete of the new family within the order Sedimentisphaerales isolated from Taman Peninsula, Russia.</title>
        <authorList>
            <person name="Khomyakova M.A."/>
            <person name="Merkel A.Y."/>
            <person name="Slobodkin A.I."/>
        </authorList>
    </citation>
    <scope>NUCLEOTIDE SEQUENCE</scope>
    <source>
        <strain evidence="1">M17dextr</strain>
    </source>
</reference>
<organism evidence="1 2">
    <name type="scientific">Anaerobaca lacustris</name>
    <dbReference type="NCBI Taxonomy" id="3044600"/>
    <lineage>
        <taxon>Bacteria</taxon>
        <taxon>Pseudomonadati</taxon>
        <taxon>Planctomycetota</taxon>
        <taxon>Phycisphaerae</taxon>
        <taxon>Sedimentisphaerales</taxon>
        <taxon>Anaerobacaceae</taxon>
        <taxon>Anaerobaca</taxon>
    </lineage>
</organism>
<keyword evidence="2" id="KW-1185">Reference proteome</keyword>
<comment type="caution">
    <text evidence="1">The sequence shown here is derived from an EMBL/GenBank/DDBJ whole genome shotgun (WGS) entry which is preliminary data.</text>
</comment>
<gene>
    <name evidence="1" type="ORF">QJ522_12540</name>
</gene>
<proteinExistence type="predicted"/>
<accession>A0AAW6U3T0</accession>
<dbReference type="AlphaFoldDB" id="A0AAW6U3T0"/>